<dbReference type="InterPro" id="IPR014757">
    <property type="entry name" value="Tscrpt_reg_IclR_C"/>
</dbReference>
<dbReference type="PROSITE" id="PS51077">
    <property type="entry name" value="HTH_ICLR"/>
    <property type="match status" value="1"/>
</dbReference>
<keyword evidence="2" id="KW-0238">DNA-binding</keyword>
<dbReference type="SUPFAM" id="SSF46785">
    <property type="entry name" value="Winged helix' DNA-binding domain"/>
    <property type="match status" value="1"/>
</dbReference>
<comment type="caution">
    <text evidence="6">The sequence shown here is derived from an EMBL/GenBank/DDBJ whole genome shotgun (WGS) entry which is preliminary data.</text>
</comment>
<evidence type="ECO:0000256" key="1">
    <source>
        <dbReference type="ARBA" id="ARBA00023015"/>
    </source>
</evidence>
<evidence type="ECO:0000313" key="7">
    <source>
        <dbReference type="Proteomes" id="UP001500449"/>
    </source>
</evidence>
<sequence length="246" mass="25640">MTGQGGSLARALRVLEAVSVLGDGVTAKAIARRLGCPLPTVYRALATLVEEGYLVRLNAVRGYGLGYKVAELHRGLTTQVRPPAPVRGLLHEVHDGIGAAAYLAVLRDTDVVVAHVDRCADHPGALGLVAGEPAPAHATALGKVLLAGLGPAELGEVLEGRAFTAFTPRTVADRRGLDRELRRVRAAGAAVEVEEFHRGVAGIAVRAGSGAAVGVAVSRAEFAARRWELEHAVRETAERVGRALAS</sequence>
<dbReference type="Pfam" id="PF09339">
    <property type="entry name" value="HTH_IclR"/>
    <property type="match status" value="1"/>
</dbReference>
<feature type="domain" description="HTH iclR-type" evidence="4">
    <location>
        <begin position="5"/>
        <end position="67"/>
    </location>
</feature>
<evidence type="ECO:0000313" key="6">
    <source>
        <dbReference type="EMBL" id="GAA1873130.1"/>
    </source>
</evidence>
<dbReference type="EMBL" id="BAAAQK010000025">
    <property type="protein sequence ID" value="GAA1873130.1"/>
    <property type="molecule type" value="Genomic_DNA"/>
</dbReference>
<evidence type="ECO:0000259" key="5">
    <source>
        <dbReference type="PROSITE" id="PS51078"/>
    </source>
</evidence>
<dbReference type="InterPro" id="IPR036390">
    <property type="entry name" value="WH_DNA-bd_sf"/>
</dbReference>
<dbReference type="PANTHER" id="PTHR30136">
    <property type="entry name" value="HELIX-TURN-HELIX TRANSCRIPTIONAL REGULATOR, ICLR FAMILY"/>
    <property type="match status" value="1"/>
</dbReference>
<evidence type="ECO:0000256" key="2">
    <source>
        <dbReference type="ARBA" id="ARBA00023125"/>
    </source>
</evidence>
<evidence type="ECO:0000256" key="3">
    <source>
        <dbReference type="ARBA" id="ARBA00023163"/>
    </source>
</evidence>
<protein>
    <recommendedName>
        <fullName evidence="8">IclR family transcriptional regulator</fullName>
    </recommendedName>
</protein>
<proteinExistence type="predicted"/>
<dbReference type="InterPro" id="IPR029016">
    <property type="entry name" value="GAF-like_dom_sf"/>
</dbReference>
<keyword evidence="7" id="KW-1185">Reference proteome</keyword>
<dbReference type="SMART" id="SM00346">
    <property type="entry name" value="HTH_ICLR"/>
    <property type="match status" value="1"/>
</dbReference>
<dbReference type="PROSITE" id="PS51078">
    <property type="entry name" value="ICLR_ED"/>
    <property type="match status" value="1"/>
</dbReference>
<organism evidence="6 7">
    <name type="scientific">Pseudonocardia ailaonensis</name>
    <dbReference type="NCBI Taxonomy" id="367279"/>
    <lineage>
        <taxon>Bacteria</taxon>
        <taxon>Bacillati</taxon>
        <taxon>Actinomycetota</taxon>
        <taxon>Actinomycetes</taxon>
        <taxon>Pseudonocardiales</taxon>
        <taxon>Pseudonocardiaceae</taxon>
        <taxon>Pseudonocardia</taxon>
    </lineage>
</organism>
<dbReference type="SUPFAM" id="SSF55781">
    <property type="entry name" value="GAF domain-like"/>
    <property type="match status" value="1"/>
</dbReference>
<dbReference type="InterPro" id="IPR036388">
    <property type="entry name" value="WH-like_DNA-bd_sf"/>
</dbReference>
<dbReference type="Gene3D" id="1.10.10.10">
    <property type="entry name" value="Winged helix-like DNA-binding domain superfamily/Winged helix DNA-binding domain"/>
    <property type="match status" value="1"/>
</dbReference>
<dbReference type="PANTHER" id="PTHR30136:SF24">
    <property type="entry name" value="HTH-TYPE TRANSCRIPTIONAL REPRESSOR ALLR"/>
    <property type="match status" value="1"/>
</dbReference>
<feature type="domain" description="IclR-ED" evidence="5">
    <location>
        <begin position="68"/>
        <end position="246"/>
    </location>
</feature>
<dbReference type="Gene3D" id="3.30.450.40">
    <property type="match status" value="1"/>
</dbReference>
<dbReference type="Proteomes" id="UP001500449">
    <property type="component" value="Unassembled WGS sequence"/>
</dbReference>
<reference evidence="6 7" key="1">
    <citation type="journal article" date="2019" name="Int. J. Syst. Evol. Microbiol.">
        <title>The Global Catalogue of Microorganisms (GCM) 10K type strain sequencing project: providing services to taxonomists for standard genome sequencing and annotation.</title>
        <authorList>
            <consortium name="The Broad Institute Genomics Platform"/>
            <consortium name="The Broad Institute Genome Sequencing Center for Infectious Disease"/>
            <person name="Wu L."/>
            <person name="Ma J."/>
        </authorList>
    </citation>
    <scope>NUCLEOTIDE SEQUENCE [LARGE SCALE GENOMIC DNA]</scope>
    <source>
        <strain evidence="6 7">JCM 16009</strain>
    </source>
</reference>
<dbReference type="InterPro" id="IPR005471">
    <property type="entry name" value="Tscrpt_reg_IclR_N"/>
</dbReference>
<gene>
    <name evidence="6" type="ORF">GCM10009836_62600</name>
</gene>
<dbReference type="InterPro" id="IPR050707">
    <property type="entry name" value="HTH_MetabolicPath_Reg"/>
</dbReference>
<evidence type="ECO:0000259" key="4">
    <source>
        <dbReference type="PROSITE" id="PS51077"/>
    </source>
</evidence>
<evidence type="ECO:0008006" key="8">
    <source>
        <dbReference type="Google" id="ProtNLM"/>
    </source>
</evidence>
<keyword evidence="3" id="KW-0804">Transcription</keyword>
<accession>A0ABN2NMK7</accession>
<dbReference type="Pfam" id="PF01614">
    <property type="entry name" value="IclR_C"/>
    <property type="match status" value="1"/>
</dbReference>
<name>A0ABN2NMK7_9PSEU</name>
<dbReference type="RefSeq" id="WP_344425348.1">
    <property type="nucleotide sequence ID" value="NZ_BAAAQK010000025.1"/>
</dbReference>
<keyword evidence="1" id="KW-0805">Transcription regulation</keyword>